<proteinExistence type="predicted"/>
<organism evidence="2 3">
    <name type="scientific">Aromia moschata</name>
    <dbReference type="NCBI Taxonomy" id="1265417"/>
    <lineage>
        <taxon>Eukaryota</taxon>
        <taxon>Metazoa</taxon>
        <taxon>Ecdysozoa</taxon>
        <taxon>Arthropoda</taxon>
        <taxon>Hexapoda</taxon>
        <taxon>Insecta</taxon>
        <taxon>Pterygota</taxon>
        <taxon>Neoptera</taxon>
        <taxon>Endopterygota</taxon>
        <taxon>Coleoptera</taxon>
        <taxon>Polyphaga</taxon>
        <taxon>Cucujiformia</taxon>
        <taxon>Chrysomeloidea</taxon>
        <taxon>Cerambycidae</taxon>
        <taxon>Cerambycinae</taxon>
        <taxon>Callichromatini</taxon>
        <taxon>Aromia</taxon>
    </lineage>
</organism>
<sequence length="52" mass="6172">MTEKMFLLLQSLVTICQSLDTSSLVDLESEFWHFLSKQQKELLRILVKIYQP</sequence>
<gene>
    <name evidence="2" type="ORF">NQ318_015944</name>
</gene>
<evidence type="ECO:0000313" key="2">
    <source>
        <dbReference type="EMBL" id="KAJ8941465.1"/>
    </source>
</evidence>
<name>A0AAV8XSJ5_9CUCU</name>
<dbReference type="PANTHER" id="PTHR16797:SF4">
    <property type="entry name" value="40-KDA HUNTINGTIN-ASSOCIATED PROTEIN"/>
    <property type="match status" value="1"/>
</dbReference>
<dbReference type="AlphaFoldDB" id="A0AAV8XSJ5"/>
<feature type="chain" id="PRO_5043854993" evidence="1">
    <location>
        <begin position="19"/>
        <end position="52"/>
    </location>
</feature>
<comment type="caution">
    <text evidence="2">The sequence shown here is derived from an EMBL/GenBank/DDBJ whole genome shotgun (WGS) entry which is preliminary data.</text>
</comment>
<dbReference type="GO" id="GO:0005769">
    <property type="term" value="C:early endosome"/>
    <property type="evidence" value="ECO:0007669"/>
    <property type="project" value="TreeGrafter"/>
</dbReference>
<reference evidence="2" key="1">
    <citation type="journal article" date="2023" name="Insect Mol. Biol.">
        <title>Genome sequencing provides insights into the evolution of gene families encoding plant cell wall-degrading enzymes in longhorned beetles.</title>
        <authorList>
            <person name="Shin N.R."/>
            <person name="Okamura Y."/>
            <person name="Kirsch R."/>
            <person name="Pauchet Y."/>
        </authorList>
    </citation>
    <scope>NUCLEOTIDE SEQUENCE</scope>
    <source>
        <strain evidence="2">AMC_N1</strain>
    </source>
</reference>
<keyword evidence="3" id="KW-1185">Reference proteome</keyword>
<protein>
    <submittedName>
        <fullName evidence="2">Uncharacterized protein</fullName>
    </submittedName>
</protein>
<keyword evidence="1" id="KW-0732">Signal</keyword>
<dbReference type="PANTHER" id="PTHR16797">
    <property type="entry name" value="FACTOR VIII-ASSOCIATED GENE 1"/>
    <property type="match status" value="1"/>
</dbReference>
<evidence type="ECO:0000256" key="1">
    <source>
        <dbReference type="SAM" id="SignalP"/>
    </source>
</evidence>
<dbReference type="EMBL" id="JAPWTK010000370">
    <property type="protein sequence ID" value="KAJ8941465.1"/>
    <property type="molecule type" value="Genomic_DNA"/>
</dbReference>
<dbReference type="GO" id="GO:0099518">
    <property type="term" value="P:vesicle cytoskeletal trafficking"/>
    <property type="evidence" value="ECO:0007669"/>
    <property type="project" value="TreeGrafter"/>
</dbReference>
<feature type="signal peptide" evidence="1">
    <location>
        <begin position="1"/>
        <end position="18"/>
    </location>
</feature>
<accession>A0AAV8XSJ5</accession>
<dbReference type="InterPro" id="IPR039494">
    <property type="entry name" value="F8A"/>
</dbReference>
<dbReference type="Proteomes" id="UP001162162">
    <property type="component" value="Unassembled WGS sequence"/>
</dbReference>
<evidence type="ECO:0000313" key="3">
    <source>
        <dbReference type="Proteomes" id="UP001162162"/>
    </source>
</evidence>